<evidence type="ECO:0000313" key="4">
    <source>
        <dbReference type="Proteomes" id="UP000569951"/>
    </source>
</evidence>
<dbReference type="InterPro" id="IPR011214">
    <property type="entry name" value="UCP020967"/>
</dbReference>
<dbReference type="InterPro" id="IPR041688">
    <property type="entry name" value="PRTase_2"/>
</dbReference>
<dbReference type="InterPro" id="IPR000836">
    <property type="entry name" value="PRTase_dom"/>
</dbReference>
<dbReference type="Proteomes" id="UP000569951">
    <property type="component" value="Unassembled WGS sequence"/>
</dbReference>
<dbReference type="CDD" id="cd06223">
    <property type="entry name" value="PRTases_typeI"/>
    <property type="match status" value="1"/>
</dbReference>
<comment type="caution">
    <text evidence="3">The sequence shown here is derived from an EMBL/GenBank/DDBJ whole genome shotgun (WGS) entry which is preliminary data.</text>
</comment>
<evidence type="ECO:0000259" key="2">
    <source>
        <dbReference type="Pfam" id="PF15609"/>
    </source>
</evidence>
<protein>
    <recommendedName>
        <fullName evidence="5">TRSP domain C terminus to PRTase_2</fullName>
    </recommendedName>
</protein>
<dbReference type="RefSeq" id="WP_221277053.1">
    <property type="nucleotide sequence ID" value="NZ_JACHHG010000007.1"/>
</dbReference>
<feature type="domain" description="TRSP" evidence="1">
    <location>
        <begin position="276"/>
        <end position="372"/>
    </location>
</feature>
<dbReference type="Pfam" id="PF15609">
    <property type="entry name" value="PRTase_2"/>
    <property type="match status" value="1"/>
</dbReference>
<keyword evidence="4" id="KW-1185">Reference proteome</keyword>
<evidence type="ECO:0000259" key="1">
    <source>
        <dbReference type="Pfam" id="PF12500"/>
    </source>
</evidence>
<dbReference type="Pfam" id="PF12500">
    <property type="entry name" value="TRSP"/>
    <property type="match status" value="1"/>
</dbReference>
<accession>A0A841HZ15</accession>
<dbReference type="SUPFAM" id="SSF53271">
    <property type="entry name" value="PRTase-like"/>
    <property type="match status" value="1"/>
</dbReference>
<gene>
    <name evidence="3" type="ORF">HNR42_002072</name>
</gene>
<dbReference type="InterPro" id="IPR029057">
    <property type="entry name" value="PRTase-like"/>
</dbReference>
<dbReference type="PIRSF" id="PIRSF020967">
    <property type="entry name" value="UCP020967"/>
    <property type="match status" value="1"/>
</dbReference>
<name>A0A841HZ15_9DEIO</name>
<proteinExistence type="predicted"/>
<dbReference type="InterPro" id="IPR022537">
    <property type="entry name" value="TRSP_dom"/>
</dbReference>
<dbReference type="EMBL" id="JACHHG010000007">
    <property type="protein sequence ID" value="MBB6098637.1"/>
    <property type="molecule type" value="Genomic_DNA"/>
</dbReference>
<organism evidence="3 4">
    <name type="scientific">Deinobacterium chartae</name>
    <dbReference type="NCBI Taxonomy" id="521158"/>
    <lineage>
        <taxon>Bacteria</taxon>
        <taxon>Thermotogati</taxon>
        <taxon>Deinococcota</taxon>
        <taxon>Deinococci</taxon>
        <taxon>Deinococcales</taxon>
        <taxon>Deinococcaceae</taxon>
        <taxon>Deinobacterium</taxon>
    </lineage>
</organism>
<sequence length="390" mass="42621">MSVPTVAAARGEVAAPGRQSITLPAGTLHLEVLRASEPLEALCGFATRRNPKRGFLFVSRVLGKHLPVRPSRMLAVHRRLAAALEAELPGPLLFVAMAETAVGLGQGVFEAYLEATGREDALFVHSTRYRVGTGATLGFQEAHSHATDHLLHLPEDAAQRALFDRARTLVLLDDEMTTGNTLAGLSAAYAAHNPGLEQIRVATLTDWSLGAAESLEVRLPRPSRRVSLLEGRYTFEPDPAFVLPAMPRLDGSGERKDTRLRGNWGRLGQSGPVRVDVDALLAPLRDLEARQRVLVLGSGEFAHPPYRLALALEERGLDVHFQSTTRSPILPGGVIQCALEFEDNYFDRIPNYVYNLRPGDYDRVLIGYETPELPAGHDLPARLGAEPLFF</sequence>
<evidence type="ECO:0008006" key="5">
    <source>
        <dbReference type="Google" id="ProtNLM"/>
    </source>
</evidence>
<feature type="domain" description="Orotate phosphoribosyltransferase-like" evidence="2">
    <location>
        <begin position="42"/>
        <end position="231"/>
    </location>
</feature>
<reference evidence="3 4" key="1">
    <citation type="submission" date="2020-08" db="EMBL/GenBank/DDBJ databases">
        <title>Genomic Encyclopedia of Type Strains, Phase IV (KMG-IV): sequencing the most valuable type-strain genomes for metagenomic binning, comparative biology and taxonomic classification.</title>
        <authorList>
            <person name="Goeker M."/>
        </authorList>
    </citation>
    <scope>NUCLEOTIDE SEQUENCE [LARGE SCALE GENOMIC DNA]</scope>
    <source>
        <strain evidence="3 4">DSM 21458</strain>
    </source>
</reference>
<dbReference type="AlphaFoldDB" id="A0A841HZ15"/>
<evidence type="ECO:0000313" key="3">
    <source>
        <dbReference type="EMBL" id="MBB6098637.1"/>
    </source>
</evidence>